<organism evidence="5 6">
    <name type="scientific">Kribbella aluminosa</name>
    <dbReference type="NCBI Taxonomy" id="416017"/>
    <lineage>
        <taxon>Bacteria</taxon>
        <taxon>Bacillati</taxon>
        <taxon>Actinomycetota</taxon>
        <taxon>Actinomycetes</taxon>
        <taxon>Propionibacteriales</taxon>
        <taxon>Kribbellaceae</taxon>
        <taxon>Kribbella</taxon>
    </lineage>
</organism>
<dbReference type="Gene3D" id="1.20.120.530">
    <property type="entry name" value="GntR ligand-binding domain-like"/>
    <property type="match status" value="1"/>
</dbReference>
<dbReference type="Pfam" id="PF00392">
    <property type="entry name" value="GntR"/>
    <property type="match status" value="1"/>
</dbReference>
<dbReference type="SMART" id="SM00345">
    <property type="entry name" value="HTH_GNTR"/>
    <property type="match status" value="1"/>
</dbReference>
<evidence type="ECO:0000313" key="6">
    <source>
        <dbReference type="Proteomes" id="UP000755585"/>
    </source>
</evidence>
<proteinExistence type="predicted"/>
<dbReference type="SUPFAM" id="SSF46785">
    <property type="entry name" value="Winged helix' DNA-binding domain"/>
    <property type="match status" value="1"/>
</dbReference>
<evidence type="ECO:0000256" key="2">
    <source>
        <dbReference type="ARBA" id="ARBA00023125"/>
    </source>
</evidence>
<comment type="caution">
    <text evidence="5">The sequence shown here is derived from an EMBL/GenBank/DDBJ whole genome shotgun (WGS) entry which is preliminary data.</text>
</comment>
<dbReference type="Gene3D" id="1.10.10.10">
    <property type="entry name" value="Winged helix-like DNA-binding domain superfamily/Winged helix DNA-binding domain"/>
    <property type="match status" value="1"/>
</dbReference>
<dbReference type="GO" id="GO:0003677">
    <property type="term" value="F:DNA binding"/>
    <property type="evidence" value="ECO:0007669"/>
    <property type="project" value="UniProtKB-KW"/>
</dbReference>
<dbReference type="PRINTS" id="PR00035">
    <property type="entry name" value="HTHGNTR"/>
</dbReference>
<dbReference type="Pfam" id="PF07729">
    <property type="entry name" value="FCD"/>
    <property type="match status" value="1"/>
</dbReference>
<dbReference type="InterPro" id="IPR008920">
    <property type="entry name" value="TF_FadR/GntR_C"/>
</dbReference>
<sequence length="219" mass="23198">MKKVERVSLVESVGTQLREEITAGRWSVGERIPSETELVGQLGVSRASVREAVRGLVHAGLLATRQGDGTYVTARDATDVAIRRRLGVAEHSDVVEVRRGLDIVAAGLAASRRTSADVRALDRALMARAAAGEAGDEAAFVTNDVEFHLCVARASHNPVLIELYTSFARALAESVRDDKCLQVFSSGEDSWHEALAAAIEAGDSTTAAAASLSLLESST</sequence>
<dbReference type="InterPro" id="IPR011711">
    <property type="entry name" value="GntR_C"/>
</dbReference>
<feature type="domain" description="HTH gntR-type" evidence="4">
    <location>
        <begin position="7"/>
        <end position="75"/>
    </location>
</feature>
<accession>A0ABS4UKL2</accession>
<keyword evidence="6" id="KW-1185">Reference proteome</keyword>
<evidence type="ECO:0000256" key="3">
    <source>
        <dbReference type="ARBA" id="ARBA00023163"/>
    </source>
</evidence>
<evidence type="ECO:0000313" key="5">
    <source>
        <dbReference type="EMBL" id="MBP2352074.1"/>
    </source>
</evidence>
<protein>
    <submittedName>
        <fullName evidence="5">DNA-binding FadR family transcriptional regulator</fullName>
    </submittedName>
</protein>
<dbReference type="CDD" id="cd07377">
    <property type="entry name" value="WHTH_GntR"/>
    <property type="match status" value="1"/>
</dbReference>
<dbReference type="PANTHER" id="PTHR43537">
    <property type="entry name" value="TRANSCRIPTIONAL REGULATOR, GNTR FAMILY"/>
    <property type="match status" value="1"/>
</dbReference>
<dbReference type="SMART" id="SM00895">
    <property type="entry name" value="FCD"/>
    <property type="match status" value="1"/>
</dbReference>
<name>A0ABS4UKL2_9ACTN</name>
<dbReference type="InterPro" id="IPR036390">
    <property type="entry name" value="WH_DNA-bd_sf"/>
</dbReference>
<reference evidence="5 6" key="1">
    <citation type="submission" date="2021-03" db="EMBL/GenBank/DDBJ databases">
        <title>Sequencing the genomes of 1000 actinobacteria strains.</title>
        <authorList>
            <person name="Klenk H.-P."/>
        </authorList>
    </citation>
    <scope>NUCLEOTIDE SEQUENCE [LARGE SCALE GENOMIC DNA]</scope>
    <source>
        <strain evidence="5 6">DSM 18824</strain>
    </source>
</reference>
<keyword evidence="3" id="KW-0804">Transcription</keyword>
<keyword evidence="2 5" id="KW-0238">DNA-binding</keyword>
<dbReference type="RefSeq" id="WP_209694884.1">
    <property type="nucleotide sequence ID" value="NZ_BAAAVU010000009.1"/>
</dbReference>
<dbReference type="EMBL" id="JAGINT010000001">
    <property type="protein sequence ID" value="MBP2352074.1"/>
    <property type="molecule type" value="Genomic_DNA"/>
</dbReference>
<dbReference type="PROSITE" id="PS50949">
    <property type="entry name" value="HTH_GNTR"/>
    <property type="match status" value="1"/>
</dbReference>
<evidence type="ECO:0000259" key="4">
    <source>
        <dbReference type="PROSITE" id="PS50949"/>
    </source>
</evidence>
<gene>
    <name evidence="5" type="ORF">JOF29_003157</name>
</gene>
<dbReference type="PANTHER" id="PTHR43537:SF47">
    <property type="entry name" value="REGULATORY PROTEIN GNTR HTH"/>
    <property type="match status" value="1"/>
</dbReference>
<dbReference type="InterPro" id="IPR036388">
    <property type="entry name" value="WH-like_DNA-bd_sf"/>
</dbReference>
<dbReference type="SUPFAM" id="SSF48008">
    <property type="entry name" value="GntR ligand-binding domain-like"/>
    <property type="match status" value="1"/>
</dbReference>
<keyword evidence="1" id="KW-0805">Transcription regulation</keyword>
<evidence type="ECO:0000256" key="1">
    <source>
        <dbReference type="ARBA" id="ARBA00023015"/>
    </source>
</evidence>
<dbReference type="Proteomes" id="UP000755585">
    <property type="component" value="Unassembled WGS sequence"/>
</dbReference>
<dbReference type="InterPro" id="IPR000524">
    <property type="entry name" value="Tscrpt_reg_HTH_GntR"/>
</dbReference>